<reference evidence="1" key="1">
    <citation type="submission" date="2023-07" db="EMBL/GenBank/DDBJ databases">
        <title>Chromosome-level genome assembly of Artemia franciscana.</title>
        <authorList>
            <person name="Jo E."/>
        </authorList>
    </citation>
    <scope>NUCLEOTIDE SEQUENCE</scope>
    <source>
        <tissue evidence="1">Whole body</tissue>
    </source>
</reference>
<evidence type="ECO:0000313" key="2">
    <source>
        <dbReference type="Proteomes" id="UP001187531"/>
    </source>
</evidence>
<gene>
    <name evidence="1" type="ORF">QYM36_017220</name>
</gene>
<accession>A0AA88HGC2</accession>
<dbReference type="AlphaFoldDB" id="A0AA88HGC2"/>
<organism evidence="1 2">
    <name type="scientific">Artemia franciscana</name>
    <name type="common">Brine shrimp</name>
    <name type="synonym">Artemia sanfranciscana</name>
    <dbReference type="NCBI Taxonomy" id="6661"/>
    <lineage>
        <taxon>Eukaryota</taxon>
        <taxon>Metazoa</taxon>
        <taxon>Ecdysozoa</taxon>
        <taxon>Arthropoda</taxon>
        <taxon>Crustacea</taxon>
        <taxon>Branchiopoda</taxon>
        <taxon>Anostraca</taxon>
        <taxon>Artemiidae</taxon>
        <taxon>Artemia</taxon>
    </lineage>
</organism>
<name>A0AA88HGC2_ARTSF</name>
<comment type="caution">
    <text evidence="1">The sequence shown here is derived from an EMBL/GenBank/DDBJ whole genome shotgun (WGS) entry which is preliminary data.</text>
</comment>
<dbReference type="Proteomes" id="UP001187531">
    <property type="component" value="Unassembled WGS sequence"/>
</dbReference>
<dbReference type="EMBL" id="JAVRJZ010000021">
    <property type="protein sequence ID" value="KAK2705106.1"/>
    <property type="molecule type" value="Genomic_DNA"/>
</dbReference>
<keyword evidence="2" id="KW-1185">Reference proteome</keyword>
<evidence type="ECO:0000313" key="1">
    <source>
        <dbReference type="EMBL" id="KAK2705106.1"/>
    </source>
</evidence>
<sequence length="77" mass="9219">MYMENSLESRTRTKRGTGIRTWASFTTRMAQASKWKDLLRIDENKQELFDFLSEIFLEKIGQRSRAICYEERTCVVF</sequence>
<protein>
    <submittedName>
        <fullName evidence="1">Uncharacterized protein</fullName>
    </submittedName>
</protein>
<proteinExistence type="predicted"/>